<dbReference type="CDD" id="cd05233">
    <property type="entry name" value="SDR_c"/>
    <property type="match status" value="1"/>
</dbReference>
<dbReference type="PRINTS" id="PR00081">
    <property type="entry name" value="GDHRDH"/>
</dbReference>
<protein>
    <submittedName>
        <fullName evidence="4">Dehydrogenase</fullName>
    </submittedName>
</protein>
<evidence type="ECO:0000313" key="5">
    <source>
        <dbReference type="Proteomes" id="UP000799536"/>
    </source>
</evidence>
<keyword evidence="5" id="KW-1185">Reference proteome</keyword>
<dbReference type="OrthoDB" id="47007at2759"/>
<dbReference type="InterPro" id="IPR002347">
    <property type="entry name" value="SDR_fam"/>
</dbReference>
<keyword evidence="2" id="KW-0521">NADP</keyword>
<organism evidence="4 5">
    <name type="scientific">Delitschia confertaspora ATCC 74209</name>
    <dbReference type="NCBI Taxonomy" id="1513339"/>
    <lineage>
        <taxon>Eukaryota</taxon>
        <taxon>Fungi</taxon>
        <taxon>Dikarya</taxon>
        <taxon>Ascomycota</taxon>
        <taxon>Pezizomycotina</taxon>
        <taxon>Dothideomycetes</taxon>
        <taxon>Pleosporomycetidae</taxon>
        <taxon>Pleosporales</taxon>
        <taxon>Delitschiaceae</taxon>
        <taxon>Delitschia</taxon>
    </lineage>
</organism>
<reference evidence="4" key="1">
    <citation type="journal article" date="2020" name="Stud. Mycol.">
        <title>101 Dothideomycetes genomes: a test case for predicting lifestyles and emergence of pathogens.</title>
        <authorList>
            <person name="Haridas S."/>
            <person name="Albert R."/>
            <person name="Binder M."/>
            <person name="Bloem J."/>
            <person name="Labutti K."/>
            <person name="Salamov A."/>
            <person name="Andreopoulos B."/>
            <person name="Baker S."/>
            <person name="Barry K."/>
            <person name="Bills G."/>
            <person name="Bluhm B."/>
            <person name="Cannon C."/>
            <person name="Castanera R."/>
            <person name="Culley D."/>
            <person name="Daum C."/>
            <person name="Ezra D."/>
            <person name="Gonzalez J."/>
            <person name="Henrissat B."/>
            <person name="Kuo A."/>
            <person name="Liang C."/>
            <person name="Lipzen A."/>
            <person name="Lutzoni F."/>
            <person name="Magnuson J."/>
            <person name="Mondo S."/>
            <person name="Nolan M."/>
            <person name="Ohm R."/>
            <person name="Pangilinan J."/>
            <person name="Park H.-J."/>
            <person name="Ramirez L."/>
            <person name="Alfaro M."/>
            <person name="Sun H."/>
            <person name="Tritt A."/>
            <person name="Yoshinaga Y."/>
            <person name="Zwiers L.-H."/>
            <person name="Turgeon B."/>
            <person name="Goodwin S."/>
            <person name="Spatafora J."/>
            <person name="Crous P."/>
            <person name="Grigoriev I."/>
        </authorList>
    </citation>
    <scope>NUCLEOTIDE SEQUENCE</scope>
    <source>
        <strain evidence="4">ATCC 74209</strain>
    </source>
</reference>
<comment type="similarity">
    <text evidence="1">Belongs to the short-chain dehydrogenases/reductases (SDR) family.</text>
</comment>
<dbReference type="PRINTS" id="PR00080">
    <property type="entry name" value="SDRFAMILY"/>
</dbReference>
<evidence type="ECO:0000256" key="3">
    <source>
        <dbReference type="ARBA" id="ARBA00023002"/>
    </source>
</evidence>
<dbReference type="AlphaFoldDB" id="A0A9P4MSK0"/>
<dbReference type="FunFam" id="3.40.50.720:FF:000374">
    <property type="entry name" value="3-oxoacyl-(Acyl-carrier-protein) reductase"/>
    <property type="match status" value="1"/>
</dbReference>
<evidence type="ECO:0000313" key="4">
    <source>
        <dbReference type="EMBL" id="KAF2201082.1"/>
    </source>
</evidence>
<dbReference type="GO" id="GO:0016614">
    <property type="term" value="F:oxidoreductase activity, acting on CH-OH group of donors"/>
    <property type="evidence" value="ECO:0007669"/>
    <property type="project" value="UniProtKB-ARBA"/>
</dbReference>
<dbReference type="InterPro" id="IPR020904">
    <property type="entry name" value="Sc_DH/Rdtase_CS"/>
</dbReference>
<dbReference type="PANTHER" id="PTHR48107:SF7">
    <property type="entry name" value="RE15974P"/>
    <property type="match status" value="1"/>
</dbReference>
<dbReference type="SUPFAM" id="SSF51735">
    <property type="entry name" value="NAD(P)-binding Rossmann-fold domains"/>
    <property type="match status" value="1"/>
</dbReference>
<evidence type="ECO:0000256" key="1">
    <source>
        <dbReference type="ARBA" id="ARBA00006484"/>
    </source>
</evidence>
<gene>
    <name evidence="4" type="ORF">GQ43DRAFT_395079</name>
</gene>
<dbReference type="PROSITE" id="PS00061">
    <property type="entry name" value="ADH_SHORT"/>
    <property type="match status" value="1"/>
</dbReference>
<sequence>MEASQPALALKGKLAIVTGASRGLGASMAFDLASRGADVCLTYVSEKSTPAVQELAAKISALSHKPHTYICRGDLSTIDGPQQIITQLLEATGTPGALAIHILVNNAGCEKVVSLDKLTVDDYTQVFDLNVRGTILMTQAVLPYLQPKGRIINISSVGSRAAFANLSLYCASKAAIEGLTRSWAMELGHNGTTVNSVNPGPVQTELLENIPKEIIEMQKGLTAVERRLGMPKEVADIVSWLAGVESAWVSGQCISASGGYAMY</sequence>
<dbReference type="Proteomes" id="UP000799536">
    <property type="component" value="Unassembled WGS sequence"/>
</dbReference>
<accession>A0A9P4MSK0</accession>
<keyword evidence="3" id="KW-0560">Oxidoreductase</keyword>
<proteinExistence type="inferred from homology"/>
<dbReference type="PANTHER" id="PTHR48107">
    <property type="entry name" value="NADPH-DEPENDENT ALDEHYDE REDUCTASE-LIKE PROTEIN, CHLOROPLASTIC-RELATED"/>
    <property type="match status" value="1"/>
</dbReference>
<dbReference type="Pfam" id="PF13561">
    <property type="entry name" value="adh_short_C2"/>
    <property type="match status" value="1"/>
</dbReference>
<dbReference type="Gene3D" id="3.40.50.720">
    <property type="entry name" value="NAD(P)-binding Rossmann-like Domain"/>
    <property type="match status" value="1"/>
</dbReference>
<comment type="caution">
    <text evidence="4">The sequence shown here is derived from an EMBL/GenBank/DDBJ whole genome shotgun (WGS) entry which is preliminary data.</text>
</comment>
<dbReference type="EMBL" id="ML993992">
    <property type="protein sequence ID" value="KAF2201082.1"/>
    <property type="molecule type" value="Genomic_DNA"/>
</dbReference>
<dbReference type="InterPro" id="IPR036291">
    <property type="entry name" value="NAD(P)-bd_dom_sf"/>
</dbReference>
<evidence type="ECO:0000256" key="2">
    <source>
        <dbReference type="ARBA" id="ARBA00022857"/>
    </source>
</evidence>
<name>A0A9P4MSK0_9PLEO</name>